<dbReference type="AlphaFoldDB" id="A0A061S1B3"/>
<organism evidence="1">
    <name type="scientific">Tetraselmis sp. GSL018</name>
    <dbReference type="NCBI Taxonomy" id="582737"/>
    <lineage>
        <taxon>Eukaryota</taxon>
        <taxon>Viridiplantae</taxon>
        <taxon>Chlorophyta</taxon>
        <taxon>core chlorophytes</taxon>
        <taxon>Chlorodendrophyceae</taxon>
        <taxon>Chlorodendrales</taxon>
        <taxon>Chlorodendraceae</taxon>
        <taxon>Tetraselmis</taxon>
    </lineage>
</organism>
<protein>
    <submittedName>
        <fullName evidence="1">Uncharacterized protein</fullName>
    </submittedName>
</protein>
<accession>A0A061S1B3</accession>
<sequence length="78" mass="8046">VCPPLCAECRAGGECGWTSPSGCALHAPSSQQMERGRKRVSSEVGVPLAVGRRRGGKGSGRKAIDRVRATVGEGGVRV</sequence>
<feature type="non-terminal residue" evidence="1">
    <location>
        <position position="1"/>
    </location>
</feature>
<feature type="non-terminal residue" evidence="1">
    <location>
        <position position="78"/>
    </location>
</feature>
<reference evidence="1" key="1">
    <citation type="submission" date="2014-05" db="EMBL/GenBank/DDBJ databases">
        <title>The transcriptome of the halophilic microalga Tetraselmis sp. GSL018 isolated from the Great Salt Lake, Utah.</title>
        <authorList>
            <person name="Jinkerson R.E."/>
            <person name="D'Adamo S."/>
            <person name="Posewitz M.C."/>
        </authorList>
    </citation>
    <scope>NUCLEOTIDE SEQUENCE</scope>
    <source>
        <strain evidence="1">GSL018</strain>
    </source>
</reference>
<name>A0A061S1B3_9CHLO</name>
<gene>
    <name evidence="1" type="ORF">TSPGSL018_19523</name>
</gene>
<proteinExistence type="predicted"/>
<dbReference type="EMBL" id="GBEZ01008878">
    <property type="protein sequence ID" value="JAC76685.1"/>
    <property type="molecule type" value="Transcribed_RNA"/>
</dbReference>
<evidence type="ECO:0000313" key="1">
    <source>
        <dbReference type="EMBL" id="JAC76685.1"/>
    </source>
</evidence>